<dbReference type="GO" id="GO:0005771">
    <property type="term" value="C:multivesicular body"/>
    <property type="evidence" value="ECO:0007669"/>
    <property type="project" value="TreeGrafter"/>
</dbReference>
<evidence type="ECO:0000313" key="6">
    <source>
        <dbReference type="Proteomes" id="UP001162031"/>
    </source>
</evidence>
<gene>
    <name evidence="5" type="ORF">HBR001_LOCUS5642</name>
</gene>
<dbReference type="GO" id="GO:0006900">
    <property type="term" value="P:vesicle budding from membrane"/>
    <property type="evidence" value="ECO:0007669"/>
    <property type="project" value="TreeGrafter"/>
</dbReference>
<dbReference type="InterPro" id="IPR005024">
    <property type="entry name" value="Snf7_fam"/>
</dbReference>
<reference evidence="5" key="1">
    <citation type="submission" date="2022-12" db="EMBL/GenBank/DDBJ databases">
        <authorList>
            <person name="Webb A."/>
        </authorList>
    </citation>
    <scope>NUCLEOTIDE SEQUENCE</scope>
    <source>
        <strain evidence="5">Hp1</strain>
    </source>
</reference>
<feature type="coiled-coil region" evidence="3">
    <location>
        <begin position="28"/>
        <end position="84"/>
    </location>
</feature>
<dbReference type="Gene3D" id="1.10.287.1060">
    <property type="entry name" value="ESAT-6-like"/>
    <property type="match status" value="1"/>
</dbReference>
<dbReference type="AlphaFoldDB" id="A0AAV0UD35"/>
<evidence type="ECO:0008006" key="7">
    <source>
        <dbReference type="Google" id="ProtNLM"/>
    </source>
</evidence>
<feature type="region of interest" description="Disordered" evidence="4">
    <location>
        <begin position="176"/>
        <end position="227"/>
    </location>
</feature>
<sequence length="227" mass="25059">MHRLFGKKKLEAPPVNVSDVGSNVDARVADLDVKLEALDQELRKYREQLKKTRGPAGNAVKQRAIQTLKRKKMIEAQREKLQAQSFTMEQAVFAIDSSRGAVSTVAALKSAAVQLKAETQQIDISELEDVQDDMAELMAEVDEIQEIMGRSYGIGDDIDEDELEAELEGLEEDWVEEAARSEEAEQRPSYLAPAQNHELPAVPSGKLGSSSERVTDEFGLPVASFST</sequence>
<dbReference type="Gene3D" id="6.10.250.1710">
    <property type="match status" value="1"/>
</dbReference>
<evidence type="ECO:0000256" key="2">
    <source>
        <dbReference type="ARBA" id="ARBA00023054"/>
    </source>
</evidence>
<accession>A0AAV0UD35</accession>
<evidence type="ECO:0000313" key="5">
    <source>
        <dbReference type="EMBL" id="CAI5732819.1"/>
    </source>
</evidence>
<comment type="similarity">
    <text evidence="1">Belongs to the SNF7 family.</text>
</comment>
<evidence type="ECO:0000256" key="1">
    <source>
        <dbReference type="ARBA" id="ARBA00006190"/>
    </source>
</evidence>
<dbReference type="PANTHER" id="PTHR22761:SF12">
    <property type="entry name" value="CHARGED MULTIVESICULAR BODY PROTEIN 5"/>
    <property type="match status" value="1"/>
</dbReference>
<comment type="caution">
    <text evidence="5">The sequence shown here is derived from an EMBL/GenBank/DDBJ whole genome shotgun (WGS) entry which is preliminary data.</text>
</comment>
<dbReference type="GO" id="GO:0032511">
    <property type="term" value="P:late endosome to vacuole transport via multivesicular body sorting pathway"/>
    <property type="evidence" value="ECO:0007669"/>
    <property type="project" value="TreeGrafter"/>
</dbReference>
<protein>
    <recommendedName>
        <fullName evidence="7">Charged multivesicular body protein 5</fullName>
    </recommendedName>
</protein>
<name>A0AAV0UD35_HYABA</name>
<feature type="compositionally biased region" description="Basic and acidic residues" evidence="4">
    <location>
        <begin position="177"/>
        <end position="186"/>
    </location>
</feature>
<dbReference type="EMBL" id="CANTFL010001181">
    <property type="protein sequence ID" value="CAI5732819.1"/>
    <property type="molecule type" value="Genomic_DNA"/>
</dbReference>
<keyword evidence="2 3" id="KW-0175">Coiled coil</keyword>
<evidence type="ECO:0000256" key="4">
    <source>
        <dbReference type="SAM" id="MobiDB-lite"/>
    </source>
</evidence>
<keyword evidence="6" id="KW-1185">Reference proteome</keyword>
<dbReference type="PANTHER" id="PTHR22761">
    <property type="entry name" value="CHARGED MULTIVESICULAR BODY PROTEIN"/>
    <property type="match status" value="1"/>
</dbReference>
<organism evidence="5 6">
    <name type="scientific">Hyaloperonospora brassicae</name>
    <name type="common">Brassica downy mildew</name>
    <name type="synonym">Peronospora brassicae</name>
    <dbReference type="NCBI Taxonomy" id="162125"/>
    <lineage>
        <taxon>Eukaryota</taxon>
        <taxon>Sar</taxon>
        <taxon>Stramenopiles</taxon>
        <taxon>Oomycota</taxon>
        <taxon>Peronosporomycetes</taxon>
        <taxon>Peronosporales</taxon>
        <taxon>Peronosporaceae</taxon>
        <taxon>Hyaloperonospora</taxon>
    </lineage>
</organism>
<proteinExistence type="inferred from homology"/>
<evidence type="ECO:0000256" key="3">
    <source>
        <dbReference type="SAM" id="Coils"/>
    </source>
</evidence>
<dbReference type="Pfam" id="PF03357">
    <property type="entry name" value="Snf7"/>
    <property type="match status" value="1"/>
</dbReference>
<dbReference type="Proteomes" id="UP001162031">
    <property type="component" value="Unassembled WGS sequence"/>
</dbReference>